<dbReference type="Gramene" id="rna25525">
    <property type="protein sequence ID" value="RHN62892.1"/>
    <property type="gene ID" value="gene25525"/>
</dbReference>
<comment type="caution">
    <text evidence="1">The sequence shown here is derived from an EMBL/GenBank/DDBJ whole genome shotgun (WGS) entry which is preliminary data.</text>
</comment>
<dbReference type="AlphaFoldDB" id="A0A396IBA1"/>
<evidence type="ECO:0000313" key="1">
    <source>
        <dbReference type="EMBL" id="RHN62892.1"/>
    </source>
</evidence>
<name>A0A396IBA1_MEDTR</name>
<gene>
    <name evidence="1" type="ORF">MtrunA17_Chr4g0052391</name>
</gene>
<sequence>MEVSISEHYQAVLGPSEVLGRASIMSVHSKFLLDREGTINEKGI</sequence>
<dbReference type="Proteomes" id="UP000265566">
    <property type="component" value="Chromosome 4"/>
</dbReference>
<proteinExistence type="predicted"/>
<organism evidence="1 2">
    <name type="scientific">Medicago truncatula</name>
    <name type="common">Barrel medic</name>
    <name type="synonym">Medicago tribuloides</name>
    <dbReference type="NCBI Taxonomy" id="3880"/>
    <lineage>
        <taxon>Eukaryota</taxon>
        <taxon>Viridiplantae</taxon>
        <taxon>Streptophyta</taxon>
        <taxon>Embryophyta</taxon>
        <taxon>Tracheophyta</taxon>
        <taxon>Spermatophyta</taxon>
        <taxon>Magnoliopsida</taxon>
        <taxon>eudicotyledons</taxon>
        <taxon>Gunneridae</taxon>
        <taxon>Pentapetalae</taxon>
        <taxon>rosids</taxon>
        <taxon>fabids</taxon>
        <taxon>Fabales</taxon>
        <taxon>Fabaceae</taxon>
        <taxon>Papilionoideae</taxon>
        <taxon>50 kb inversion clade</taxon>
        <taxon>NPAAA clade</taxon>
        <taxon>Hologalegina</taxon>
        <taxon>IRL clade</taxon>
        <taxon>Trifolieae</taxon>
        <taxon>Medicago</taxon>
    </lineage>
</organism>
<evidence type="ECO:0000313" key="2">
    <source>
        <dbReference type="Proteomes" id="UP000265566"/>
    </source>
</evidence>
<accession>A0A396IBA1</accession>
<protein>
    <submittedName>
        <fullName evidence="1">Uncharacterized protein</fullName>
    </submittedName>
</protein>
<reference evidence="2" key="1">
    <citation type="journal article" date="2018" name="Nat. Plants">
        <title>Whole-genome landscape of Medicago truncatula symbiotic genes.</title>
        <authorList>
            <person name="Pecrix Y."/>
            <person name="Staton S.E."/>
            <person name="Sallet E."/>
            <person name="Lelandais-Briere C."/>
            <person name="Moreau S."/>
            <person name="Carrere S."/>
            <person name="Blein T."/>
            <person name="Jardinaud M.F."/>
            <person name="Latrasse D."/>
            <person name="Zouine M."/>
            <person name="Zahm M."/>
            <person name="Kreplak J."/>
            <person name="Mayjonade B."/>
            <person name="Satge C."/>
            <person name="Perez M."/>
            <person name="Cauet S."/>
            <person name="Marande W."/>
            <person name="Chantry-Darmon C."/>
            <person name="Lopez-Roques C."/>
            <person name="Bouchez O."/>
            <person name="Berard A."/>
            <person name="Debelle F."/>
            <person name="Munos S."/>
            <person name="Bendahmane A."/>
            <person name="Berges H."/>
            <person name="Niebel A."/>
            <person name="Buitink J."/>
            <person name="Frugier F."/>
            <person name="Benhamed M."/>
            <person name="Crespi M."/>
            <person name="Gouzy J."/>
            <person name="Gamas P."/>
        </authorList>
    </citation>
    <scope>NUCLEOTIDE SEQUENCE [LARGE SCALE GENOMIC DNA]</scope>
    <source>
        <strain evidence="2">cv. Jemalong A17</strain>
    </source>
</reference>
<dbReference type="EMBL" id="PSQE01000004">
    <property type="protein sequence ID" value="RHN62892.1"/>
    <property type="molecule type" value="Genomic_DNA"/>
</dbReference>